<dbReference type="InterPro" id="IPR040131">
    <property type="entry name" value="MnmG_N"/>
</dbReference>
<dbReference type="GO" id="GO:0030488">
    <property type="term" value="P:tRNA methylation"/>
    <property type="evidence" value="ECO:0007669"/>
    <property type="project" value="TreeGrafter"/>
</dbReference>
<dbReference type="GO" id="GO:0005829">
    <property type="term" value="C:cytosol"/>
    <property type="evidence" value="ECO:0007669"/>
    <property type="project" value="TreeGrafter"/>
</dbReference>
<evidence type="ECO:0000256" key="7">
    <source>
        <dbReference type="ARBA" id="ARBA00022694"/>
    </source>
</evidence>
<dbReference type="InterPro" id="IPR004416">
    <property type="entry name" value="MnmG"/>
</dbReference>
<evidence type="ECO:0000256" key="5">
    <source>
        <dbReference type="ARBA" id="ARBA00022490"/>
    </source>
</evidence>
<keyword evidence="9 12" id="KW-0520">NAD</keyword>
<dbReference type="PROSITE" id="PS01280">
    <property type="entry name" value="GIDA_1"/>
    <property type="match status" value="1"/>
</dbReference>
<comment type="caution">
    <text evidence="12">Lacks conserved residue(s) required for the propagation of feature annotation.</text>
</comment>
<dbReference type="GO" id="GO:0002098">
    <property type="term" value="P:tRNA wobble uridine modification"/>
    <property type="evidence" value="ECO:0007669"/>
    <property type="project" value="InterPro"/>
</dbReference>
<proteinExistence type="inferred from homology"/>
<dbReference type="PROSITE" id="PS01281">
    <property type="entry name" value="GIDA_2"/>
    <property type="match status" value="1"/>
</dbReference>
<dbReference type="SUPFAM" id="SSF51905">
    <property type="entry name" value="FAD/NAD(P)-binding domain"/>
    <property type="match status" value="1"/>
</dbReference>
<dbReference type="PANTHER" id="PTHR11806">
    <property type="entry name" value="GLUCOSE INHIBITED DIVISION PROTEIN A"/>
    <property type="match status" value="1"/>
</dbReference>
<accession>A0A1M6HYS6</accession>
<dbReference type="AlphaFoldDB" id="A0A1M6HYS6"/>
<dbReference type="Pfam" id="PF21680">
    <property type="entry name" value="GIDA_C_1st"/>
    <property type="match status" value="1"/>
</dbReference>
<dbReference type="Gene3D" id="3.50.50.60">
    <property type="entry name" value="FAD/NAD(P)-binding domain"/>
    <property type="match status" value="2"/>
</dbReference>
<dbReference type="InterPro" id="IPR026904">
    <property type="entry name" value="MnmG_C"/>
</dbReference>
<dbReference type="InterPro" id="IPR047001">
    <property type="entry name" value="MnmG_C_subdom"/>
</dbReference>
<dbReference type="FunFam" id="3.50.50.60:FF:000002">
    <property type="entry name" value="tRNA uridine 5-carboxymethylaminomethyl modification enzyme MnmG"/>
    <property type="match status" value="1"/>
</dbReference>
<comment type="subunit">
    <text evidence="10 12">Homodimer. Heterotetramer of two MnmE and two MnmG subunits.</text>
</comment>
<dbReference type="InterPro" id="IPR044920">
    <property type="entry name" value="MnmG_C_subdom_sf"/>
</dbReference>
<dbReference type="Proteomes" id="UP000184442">
    <property type="component" value="Unassembled WGS sequence"/>
</dbReference>
<evidence type="ECO:0000256" key="6">
    <source>
        <dbReference type="ARBA" id="ARBA00022630"/>
    </source>
</evidence>
<evidence type="ECO:0000313" key="14">
    <source>
        <dbReference type="EMBL" id="SHJ27380.1"/>
    </source>
</evidence>
<dbReference type="Pfam" id="PF13932">
    <property type="entry name" value="SAM_GIDA_C"/>
    <property type="match status" value="1"/>
</dbReference>
<keyword evidence="7 12" id="KW-0819">tRNA processing</keyword>
<dbReference type="PANTHER" id="PTHR11806:SF0">
    <property type="entry name" value="PROTEIN MTO1 HOMOLOG, MITOCHONDRIAL"/>
    <property type="match status" value="1"/>
</dbReference>
<gene>
    <name evidence="12" type="primary">mnmG</name>
    <name evidence="12" type="synonym">gidA</name>
    <name evidence="14" type="ORF">SAMN02745176_02999</name>
</gene>
<dbReference type="InterPro" id="IPR002218">
    <property type="entry name" value="MnmG-rel"/>
</dbReference>
<keyword evidence="8 12" id="KW-0274">FAD</keyword>
<evidence type="ECO:0000256" key="1">
    <source>
        <dbReference type="ARBA" id="ARBA00001974"/>
    </source>
</evidence>
<feature type="binding site" evidence="12">
    <location>
        <begin position="18"/>
        <end position="23"/>
    </location>
    <ligand>
        <name>FAD</name>
        <dbReference type="ChEBI" id="CHEBI:57692"/>
    </ligand>
</feature>
<organism evidence="14 15">
    <name type="scientific">Lutispora thermophila DSM 19022</name>
    <dbReference type="NCBI Taxonomy" id="1122184"/>
    <lineage>
        <taxon>Bacteria</taxon>
        <taxon>Bacillati</taxon>
        <taxon>Bacillota</taxon>
        <taxon>Clostridia</taxon>
        <taxon>Lutisporales</taxon>
        <taxon>Lutisporaceae</taxon>
        <taxon>Lutispora</taxon>
    </lineage>
</organism>
<dbReference type="Gene3D" id="1.10.150.570">
    <property type="entry name" value="GidA associated domain, C-terminal subdomain"/>
    <property type="match status" value="1"/>
</dbReference>
<feature type="binding site" evidence="12">
    <location>
        <begin position="277"/>
        <end position="291"/>
    </location>
    <ligand>
        <name>NAD(+)</name>
        <dbReference type="ChEBI" id="CHEBI:57540"/>
    </ligand>
</feature>
<dbReference type="InterPro" id="IPR049312">
    <property type="entry name" value="GIDA_C_N"/>
</dbReference>
<reference evidence="14 15" key="1">
    <citation type="submission" date="2016-11" db="EMBL/GenBank/DDBJ databases">
        <authorList>
            <person name="Jaros S."/>
            <person name="Januszkiewicz K."/>
            <person name="Wedrychowicz H."/>
        </authorList>
    </citation>
    <scope>NUCLEOTIDE SEQUENCE [LARGE SCALE GENOMIC DNA]</scope>
    <source>
        <strain evidence="14 15">DSM 19022</strain>
    </source>
</reference>
<keyword evidence="5 12" id="KW-0963">Cytoplasm</keyword>
<dbReference type="FunFam" id="1.10.10.1800:FF:000001">
    <property type="entry name" value="tRNA uridine 5-carboxymethylaminomethyl modification enzyme MnmG"/>
    <property type="match status" value="1"/>
</dbReference>
<evidence type="ECO:0000256" key="3">
    <source>
        <dbReference type="ARBA" id="ARBA00007653"/>
    </source>
</evidence>
<evidence type="ECO:0000256" key="10">
    <source>
        <dbReference type="ARBA" id="ARBA00025948"/>
    </source>
</evidence>
<comment type="similarity">
    <text evidence="3 12">Belongs to the MnmG family.</text>
</comment>
<comment type="cofactor">
    <cofactor evidence="1 12">
        <name>FAD</name>
        <dbReference type="ChEBI" id="CHEBI:57692"/>
    </cofactor>
</comment>
<feature type="domain" description="tRNA uridine 5-carboxymethylaminomethyl modification enzyme C-terminal subdomain" evidence="13">
    <location>
        <begin position="549"/>
        <end position="620"/>
    </location>
</feature>
<evidence type="ECO:0000256" key="2">
    <source>
        <dbReference type="ARBA" id="ARBA00003717"/>
    </source>
</evidence>
<evidence type="ECO:0000259" key="13">
    <source>
        <dbReference type="SMART" id="SM01228"/>
    </source>
</evidence>
<evidence type="ECO:0000256" key="11">
    <source>
        <dbReference type="ARBA" id="ARBA00031800"/>
    </source>
</evidence>
<keyword evidence="6 12" id="KW-0285">Flavoprotein</keyword>
<evidence type="ECO:0000313" key="15">
    <source>
        <dbReference type="Proteomes" id="UP000184442"/>
    </source>
</evidence>
<evidence type="ECO:0000256" key="12">
    <source>
        <dbReference type="HAMAP-Rule" id="MF_00129"/>
    </source>
</evidence>
<dbReference type="NCBIfam" id="TIGR00136">
    <property type="entry name" value="mnmG_gidA"/>
    <property type="match status" value="1"/>
</dbReference>
<evidence type="ECO:0000256" key="4">
    <source>
        <dbReference type="ARBA" id="ARBA00020461"/>
    </source>
</evidence>
<comment type="function">
    <text evidence="2 12">NAD-binding protein involved in the addition of a carboxymethylaminomethyl (cmnm) group at the wobble position (U34) of certain tRNAs, forming tRNA-cmnm(5)s(2)U34.</text>
</comment>
<name>A0A1M6HYS6_9FIRM</name>
<evidence type="ECO:0000256" key="8">
    <source>
        <dbReference type="ARBA" id="ARBA00022827"/>
    </source>
</evidence>
<dbReference type="SMART" id="SM01228">
    <property type="entry name" value="GIDA_assoc_3"/>
    <property type="match status" value="1"/>
</dbReference>
<evidence type="ECO:0000256" key="9">
    <source>
        <dbReference type="ARBA" id="ARBA00023027"/>
    </source>
</evidence>
<keyword evidence="15" id="KW-1185">Reference proteome</keyword>
<sequence length="628" mass="70316">MGDNMEYYAGEYDVIVIGAGHAGCEAALACSRMGLKTLVTAINLDSIAMMACNPSIGGPAKGNLVREIDALGGEMGINTDHTMIQIRTLNTKKGPAVRAFRAQVDKKRYSERMKWVLENQENLYMKQTEVVDILTEEGKVTGVITNLGARYSCKAAIVATGVYLNGKIVIGDVSYEGGPNGLFPAKGLSESLKKLGFELRRFKTGTPARIDGKSVDFSKMMEQPGDENMKAFSFMTKEINIKQNSCYLTYTNETTHKIIRDNIHRSPLFTGGVEGVGPRYCPSIETKIVNFPDRESHQIFIEPEGINTREMYVQGMSSSLPEDVQIDMLRSIKGLENCEMMRTAYAIDYDCINPQDLKLTLESKHIEGLYFAGQINGSSGYEEAAAQGIMAGINAALKLKGKEPFILDRSEAYIGVLIDDLVTKGTNEPYRMMTSRAEYRLVLRQDNADLRLTQKGYDVGLVTEERYNAFIKKKENIENEIERLKCKSISPVDKVIEYLRKYNSADIKSGVSLYELLKRPEITYASLAEIDEEMPGLSPDEAEEVEILIKYEGYIKKQLTQIEQFKKLENRKLHDDIEYNQIKGLSSEARQKLSEIRPSNIGQASRISGVSPADISVLLVYLEQLRRR</sequence>
<comment type="subcellular location">
    <subcellularLocation>
        <location evidence="12">Cytoplasm</location>
    </subcellularLocation>
</comment>
<dbReference type="Pfam" id="PF01134">
    <property type="entry name" value="GIDA"/>
    <property type="match status" value="1"/>
</dbReference>
<dbReference type="STRING" id="1122184.SAMN02745176_02999"/>
<dbReference type="Gene3D" id="1.10.10.1800">
    <property type="entry name" value="tRNA uridine 5-carboxymethylaminomethyl modification enzyme MnmG/GidA"/>
    <property type="match status" value="1"/>
</dbReference>
<dbReference type="EMBL" id="FQZS01000025">
    <property type="protein sequence ID" value="SHJ27380.1"/>
    <property type="molecule type" value="Genomic_DNA"/>
</dbReference>
<dbReference type="FunFam" id="1.10.150.570:FF:000001">
    <property type="entry name" value="tRNA uridine 5-carboxymethylaminomethyl modification enzyme MnmG"/>
    <property type="match status" value="1"/>
</dbReference>
<dbReference type="InterPro" id="IPR036188">
    <property type="entry name" value="FAD/NAD-bd_sf"/>
</dbReference>
<protein>
    <recommendedName>
        <fullName evidence="4 12">tRNA uridine 5-carboxymethylaminomethyl modification enzyme MnmG</fullName>
    </recommendedName>
    <alternativeName>
        <fullName evidence="11 12">Glucose-inhibited division protein A</fullName>
    </alternativeName>
</protein>
<dbReference type="GO" id="GO:0050660">
    <property type="term" value="F:flavin adenine dinucleotide binding"/>
    <property type="evidence" value="ECO:0007669"/>
    <property type="project" value="UniProtKB-UniRule"/>
</dbReference>
<dbReference type="HAMAP" id="MF_00129">
    <property type="entry name" value="MnmG_GidA"/>
    <property type="match status" value="1"/>
</dbReference>
<dbReference type="InterPro" id="IPR020595">
    <property type="entry name" value="MnmG-rel_CS"/>
</dbReference>
<dbReference type="PRINTS" id="PR00411">
    <property type="entry name" value="PNDRDTASEI"/>
</dbReference>